<accession>A0A3A5KI63</accession>
<dbReference type="AlphaFoldDB" id="A0A3A5KI63"/>
<reference evidence="2 3" key="1">
    <citation type="submission" date="2018-09" db="EMBL/GenBank/DDBJ databases">
        <title>Mesorhizobium carmichaelinearum sp. nov. isolated from Carmichaelinea spp. root nodules in New Zealand.</title>
        <authorList>
            <person name="De Meyer S.E."/>
        </authorList>
    </citation>
    <scope>NUCLEOTIDE SEQUENCE [LARGE SCALE GENOMIC DNA]</scope>
    <source>
        <strain evidence="2 3">ICMP19557</strain>
    </source>
</reference>
<organism evidence="2 3">
    <name type="scientific">Mesorhizobium waimense</name>
    <dbReference type="NCBI Taxonomy" id="1300307"/>
    <lineage>
        <taxon>Bacteria</taxon>
        <taxon>Pseudomonadati</taxon>
        <taxon>Pseudomonadota</taxon>
        <taxon>Alphaproteobacteria</taxon>
        <taxon>Hyphomicrobiales</taxon>
        <taxon>Phyllobacteriaceae</taxon>
        <taxon>Mesorhizobium</taxon>
    </lineage>
</organism>
<dbReference type="OrthoDB" id="8084060at2"/>
<dbReference type="EMBL" id="QZWZ01000021">
    <property type="protein sequence ID" value="RJT34069.1"/>
    <property type="molecule type" value="Genomic_DNA"/>
</dbReference>
<comment type="caution">
    <text evidence="2">The sequence shown here is derived from an EMBL/GenBank/DDBJ whole genome shotgun (WGS) entry which is preliminary data.</text>
</comment>
<evidence type="ECO:0000256" key="1">
    <source>
        <dbReference type="SAM" id="Phobius"/>
    </source>
</evidence>
<keyword evidence="1" id="KW-1133">Transmembrane helix</keyword>
<feature type="transmembrane region" description="Helical" evidence="1">
    <location>
        <begin position="77"/>
        <end position="97"/>
    </location>
</feature>
<dbReference type="Proteomes" id="UP000272706">
    <property type="component" value="Unassembled WGS sequence"/>
</dbReference>
<evidence type="ECO:0000313" key="2">
    <source>
        <dbReference type="EMBL" id="RJT34069.1"/>
    </source>
</evidence>
<keyword evidence="3" id="KW-1185">Reference proteome</keyword>
<protein>
    <submittedName>
        <fullName evidence="2">Uncharacterized protein</fullName>
    </submittedName>
</protein>
<gene>
    <name evidence="2" type="ORF">D3227_24005</name>
</gene>
<keyword evidence="1" id="KW-0472">Membrane</keyword>
<name>A0A3A5KI63_9HYPH</name>
<keyword evidence="1" id="KW-0812">Transmembrane</keyword>
<evidence type="ECO:0000313" key="3">
    <source>
        <dbReference type="Proteomes" id="UP000272706"/>
    </source>
</evidence>
<sequence length="98" mass="10774">MSKAVEPPLLPKGSPDREANCEVAMEAAFAALVTASEAQGWTPRETAAALLKIATEHARQFRLMPAEPPRWQTRRGILIACAALVFLLCAATVWWMLR</sequence>
<proteinExistence type="predicted"/>